<organism evidence="3 4">
    <name type="scientific">Thalassorhabdomicrobium marinisediminis</name>
    <dbReference type="NCBI Taxonomy" id="2170577"/>
    <lineage>
        <taxon>Bacteria</taxon>
        <taxon>Pseudomonadati</taxon>
        <taxon>Pseudomonadota</taxon>
        <taxon>Alphaproteobacteria</taxon>
        <taxon>Rhodobacterales</taxon>
        <taxon>Paracoccaceae</taxon>
        <taxon>Thalassorhabdomicrobium</taxon>
    </lineage>
</organism>
<proteinExistence type="predicted"/>
<dbReference type="RefSeq" id="WP_108640013.1">
    <property type="nucleotide sequence ID" value="NZ_QCYG01000003.1"/>
</dbReference>
<keyword evidence="1" id="KW-0472">Membrane</keyword>
<evidence type="ECO:0000313" key="4">
    <source>
        <dbReference type="Proteomes" id="UP000244817"/>
    </source>
</evidence>
<keyword evidence="1" id="KW-1133">Transmembrane helix</keyword>
<feature type="transmembrane region" description="Helical" evidence="1">
    <location>
        <begin position="232"/>
        <end position="256"/>
    </location>
</feature>
<dbReference type="AlphaFoldDB" id="A0A2T7FYE2"/>
<dbReference type="Proteomes" id="UP000244817">
    <property type="component" value="Unassembled WGS sequence"/>
</dbReference>
<keyword evidence="2" id="KW-0732">Signal</keyword>
<protein>
    <recommendedName>
        <fullName evidence="5">TIGR02186 family protein</fullName>
    </recommendedName>
</protein>
<comment type="caution">
    <text evidence="3">The sequence shown here is derived from an EMBL/GenBank/DDBJ whole genome shotgun (WGS) entry which is preliminary data.</text>
</comment>
<feature type="chain" id="PRO_5015619945" description="TIGR02186 family protein" evidence="2">
    <location>
        <begin position="25"/>
        <end position="258"/>
    </location>
</feature>
<evidence type="ECO:0008006" key="5">
    <source>
        <dbReference type="Google" id="ProtNLM"/>
    </source>
</evidence>
<dbReference type="EMBL" id="QCYG01000003">
    <property type="protein sequence ID" value="PVA07184.1"/>
    <property type="molecule type" value="Genomic_DNA"/>
</dbReference>
<keyword evidence="1" id="KW-0812">Transmembrane</keyword>
<feature type="signal peptide" evidence="2">
    <location>
        <begin position="1"/>
        <end position="24"/>
    </location>
</feature>
<evidence type="ECO:0000256" key="2">
    <source>
        <dbReference type="SAM" id="SignalP"/>
    </source>
</evidence>
<gene>
    <name evidence="3" type="ORF">DC363_04850</name>
</gene>
<name>A0A2T7FYE2_9RHOB</name>
<reference evidence="3 4" key="1">
    <citation type="submission" date="2018-04" db="EMBL/GenBank/DDBJ databases">
        <title>Pelagivirga bohaiensis gen. nov., sp. nov., a bacterium isolated from the Bohai Sea.</title>
        <authorList>
            <person name="Ji X."/>
        </authorList>
    </citation>
    <scope>NUCLEOTIDE SEQUENCE [LARGE SCALE GENOMIC DNA]</scope>
    <source>
        <strain evidence="3 4">BH-SD16</strain>
    </source>
</reference>
<keyword evidence="4" id="KW-1185">Reference proteome</keyword>
<dbReference type="InterPro" id="IPR019088">
    <property type="entry name" value="CHP02186-rel_TM"/>
</dbReference>
<accession>A0A2T7FYE2</accession>
<dbReference type="Pfam" id="PF09608">
    <property type="entry name" value="Alph_Pro_TM"/>
    <property type="match status" value="1"/>
</dbReference>
<evidence type="ECO:0000256" key="1">
    <source>
        <dbReference type="SAM" id="Phobius"/>
    </source>
</evidence>
<evidence type="ECO:0000313" key="3">
    <source>
        <dbReference type="EMBL" id="PVA07184.1"/>
    </source>
</evidence>
<dbReference type="OrthoDB" id="9815212at2"/>
<sequence>MLRAFALLALMALPPLTAPLPAQAEEIVLGLSHDEVAITATFDGSEVLIFGAVKREAPAPDAAPLQVIITLAGPSQPVTVRRKERVVGIWANTDAVDVDAAPSFYAVATSAPLDEVLSATEDLRHSITIPQAIRSVGAPGEVENAKTFTEALIRIRAGSGLYQVLENDVDLEEETLFRGQITLPAALTEGEYAARIFLTRGGEVIDIYETSIAVFKAGLERWLYDTSREQPFFYGLMSLAIAIAAGWLASAAFRVFQR</sequence>